<dbReference type="AlphaFoldDB" id="A0A150B127"/>
<evidence type="ECO:0008006" key="3">
    <source>
        <dbReference type="Google" id="ProtNLM"/>
    </source>
</evidence>
<evidence type="ECO:0000313" key="2">
    <source>
        <dbReference type="Proteomes" id="UP000075591"/>
    </source>
</evidence>
<dbReference type="EMBL" id="LOMT01000107">
    <property type="protein sequence ID" value="KXX93637.1"/>
    <property type="molecule type" value="Genomic_DNA"/>
</dbReference>
<dbReference type="Gene3D" id="3.90.1200.10">
    <property type="match status" value="1"/>
</dbReference>
<comment type="caution">
    <text evidence="1">The sequence shown here is derived from an EMBL/GenBank/DDBJ whole genome shotgun (WGS) entry which is preliminary data.</text>
</comment>
<dbReference type="SUPFAM" id="SSF56112">
    <property type="entry name" value="Protein kinase-like (PK-like)"/>
    <property type="match status" value="1"/>
</dbReference>
<reference evidence="1 2" key="1">
    <citation type="submission" date="2015-12" db="EMBL/GenBank/DDBJ databases">
        <title>Bacillus cereus Group isolate.</title>
        <authorList>
            <person name="Kovac J."/>
        </authorList>
    </citation>
    <scope>NUCLEOTIDE SEQUENCE [LARGE SCALE GENOMIC DNA]</scope>
    <source>
        <strain evidence="1 2">FSL W8-0275</strain>
    </source>
</reference>
<protein>
    <recommendedName>
        <fullName evidence="3">Aminoglycoside phosphotransferase domain-containing protein</fullName>
    </recommendedName>
</protein>
<accession>A0A150B127</accession>
<sequence>MVEIIDAEIVINELQHKGIIHLTEENIDRKRGTTEGQVYILYGESTKKYVLKIDKPENISYTEKFLHTYEEIYLLPKIIFTDPNKKFILYTFIEGETHFNRGSKIQWMTCLARDFINNYKKCSEEEEWGRLGLPRRSWHEFNTYSVRGAYKNLNGILLEDDYMNVMRIVNELSKGEKEEEKHFLHGDTGIHNFVFRNEILRGVIDPSPIVGPVLYDFTYAFCSSPDDLETETLFEAFSHLNNVDIENSRLIMEVIVQMYTRIGVCAKVHPQDLEEYLVAWQYWKAKMQKCLF</sequence>
<dbReference type="InterPro" id="IPR011009">
    <property type="entry name" value="Kinase-like_dom_sf"/>
</dbReference>
<organism evidence="1 2">
    <name type="scientific">Bacillus cereus</name>
    <dbReference type="NCBI Taxonomy" id="1396"/>
    <lineage>
        <taxon>Bacteria</taxon>
        <taxon>Bacillati</taxon>
        <taxon>Bacillota</taxon>
        <taxon>Bacilli</taxon>
        <taxon>Bacillales</taxon>
        <taxon>Bacillaceae</taxon>
        <taxon>Bacillus</taxon>
        <taxon>Bacillus cereus group</taxon>
    </lineage>
</organism>
<dbReference type="RefSeq" id="WP_017560125.1">
    <property type="nucleotide sequence ID" value="NZ_JARJDN010000005.1"/>
</dbReference>
<name>A0A150B127_BACCE</name>
<dbReference type="Proteomes" id="UP000075591">
    <property type="component" value="Unassembled WGS sequence"/>
</dbReference>
<proteinExistence type="predicted"/>
<evidence type="ECO:0000313" key="1">
    <source>
        <dbReference type="EMBL" id="KXX93637.1"/>
    </source>
</evidence>
<gene>
    <name evidence="1" type="ORF">AT274_21970</name>
</gene>
<dbReference type="PATRIC" id="fig|1396.432.peg.1968"/>